<dbReference type="AlphaFoldDB" id="A0A931BMV9"/>
<protein>
    <submittedName>
        <fullName evidence="2">Uncharacterized protein</fullName>
    </submittedName>
</protein>
<gene>
    <name evidence="2" type="ORF">I2H38_11690</name>
</gene>
<keyword evidence="1" id="KW-1133">Transmembrane helix</keyword>
<dbReference type="RefSeq" id="WP_196272043.1">
    <property type="nucleotide sequence ID" value="NZ_JADQDO010000005.1"/>
</dbReference>
<proteinExistence type="predicted"/>
<name>A0A931BMV9_9HYPH</name>
<dbReference type="Proteomes" id="UP000599312">
    <property type="component" value="Unassembled WGS sequence"/>
</dbReference>
<keyword evidence="1" id="KW-0812">Transmembrane</keyword>
<keyword evidence="1" id="KW-0472">Membrane</keyword>
<feature type="transmembrane region" description="Helical" evidence="1">
    <location>
        <begin position="108"/>
        <end position="126"/>
    </location>
</feature>
<feature type="transmembrane region" description="Helical" evidence="1">
    <location>
        <begin position="146"/>
        <end position="176"/>
    </location>
</feature>
<feature type="transmembrane region" description="Helical" evidence="1">
    <location>
        <begin position="76"/>
        <end position="96"/>
    </location>
</feature>
<evidence type="ECO:0000256" key="1">
    <source>
        <dbReference type="SAM" id="Phobius"/>
    </source>
</evidence>
<sequence>MRAGKGIAWGIVLAALVVYAVMLTVTLPHLASLAGGVPVFDLRPTGYTLAEAKTVLMALGDEGRRYYLDVQQPLDTAFPILNAAAAAVGLTAAFSGGRWRLFQLGKGAHALLLAAICLPVAVFDLLENAMVRRLLTMDPRTISAEAVAMASGFTLAKSVAVTVAYCLVLVALMVLMSDRLRAKKARASRV</sequence>
<evidence type="ECO:0000313" key="3">
    <source>
        <dbReference type="Proteomes" id="UP000599312"/>
    </source>
</evidence>
<dbReference type="EMBL" id="JADQDO010000005">
    <property type="protein sequence ID" value="MBF9234042.1"/>
    <property type="molecule type" value="Genomic_DNA"/>
</dbReference>
<comment type="caution">
    <text evidence="2">The sequence shown here is derived from an EMBL/GenBank/DDBJ whole genome shotgun (WGS) entry which is preliminary data.</text>
</comment>
<organism evidence="2 3">
    <name type="scientific">Microvirga alba</name>
    <dbReference type="NCBI Taxonomy" id="2791025"/>
    <lineage>
        <taxon>Bacteria</taxon>
        <taxon>Pseudomonadati</taxon>
        <taxon>Pseudomonadota</taxon>
        <taxon>Alphaproteobacteria</taxon>
        <taxon>Hyphomicrobiales</taxon>
        <taxon>Methylobacteriaceae</taxon>
        <taxon>Microvirga</taxon>
    </lineage>
</organism>
<feature type="transmembrane region" description="Helical" evidence="1">
    <location>
        <begin position="7"/>
        <end position="31"/>
    </location>
</feature>
<keyword evidence="3" id="KW-1185">Reference proteome</keyword>
<accession>A0A931BMV9</accession>
<reference evidence="2" key="1">
    <citation type="submission" date="2020-11" db="EMBL/GenBank/DDBJ databases">
        <authorList>
            <person name="Kim M.K."/>
        </authorList>
    </citation>
    <scope>NUCLEOTIDE SEQUENCE</scope>
    <source>
        <strain evidence="2">BT350</strain>
    </source>
</reference>
<evidence type="ECO:0000313" key="2">
    <source>
        <dbReference type="EMBL" id="MBF9234042.1"/>
    </source>
</evidence>